<keyword evidence="5" id="KW-0472">Membrane</keyword>
<dbReference type="InterPro" id="IPR031152">
    <property type="entry name" value="PLXDC"/>
</dbReference>
<comment type="subcellular location">
    <subcellularLocation>
        <location evidence="1">Membrane</location>
        <topology evidence="1">Single-pass type I membrane protein</topology>
    </subcellularLocation>
</comment>
<feature type="signal peptide" evidence="7">
    <location>
        <begin position="1"/>
        <end position="23"/>
    </location>
</feature>
<evidence type="ECO:0000256" key="2">
    <source>
        <dbReference type="ARBA" id="ARBA00010297"/>
    </source>
</evidence>
<gene>
    <name evidence="8" type="ORF">GSONMT00070913001</name>
</gene>
<feature type="compositionally biased region" description="Low complexity" evidence="6">
    <location>
        <begin position="79"/>
        <end position="93"/>
    </location>
</feature>
<evidence type="ECO:0000256" key="5">
    <source>
        <dbReference type="ARBA" id="ARBA00022989"/>
    </source>
</evidence>
<feature type="chain" id="PRO_5001593422" description="Plexin domain-containing protein 2" evidence="7">
    <location>
        <begin position="24"/>
        <end position="285"/>
    </location>
</feature>
<evidence type="ECO:0000256" key="1">
    <source>
        <dbReference type="ARBA" id="ARBA00004479"/>
    </source>
</evidence>
<name>A0A060VMC6_ONCMY</name>
<evidence type="ECO:0000256" key="3">
    <source>
        <dbReference type="ARBA" id="ARBA00022692"/>
    </source>
</evidence>
<evidence type="ECO:0000256" key="6">
    <source>
        <dbReference type="SAM" id="MobiDB-lite"/>
    </source>
</evidence>
<dbReference type="EMBL" id="FR904259">
    <property type="protein sequence ID" value="CDQ56053.1"/>
    <property type="molecule type" value="Genomic_DNA"/>
</dbReference>
<dbReference type="PANTHER" id="PTHR13055:SF11">
    <property type="entry name" value="PLEXIN DOMAIN-CONTAINING PROTEIN 2"/>
    <property type="match status" value="1"/>
</dbReference>
<dbReference type="PaxDb" id="8022-A0A060VMC6"/>
<keyword evidence="5" id="KW-1133">Transmembrane helix</keyword>
<dbReference type="Proteomes" id="UP000193380">
    <property type="component" value="Chromosome 15"/>
</dbReference>
<comment type="similarity">
    <text evidence="2">Belongs to the plexin family.</text>
</comment>
<dbReference type="GO" id="GO:0016020">
    <property type="term" value="C:membrane"/>
    <property type="evidence" value="ECO:0007669"/>
    <property type="project" value="UniProtKB-SubCell"/>
</dbReference>
<sequence length="285" mass="32024">MSGVKIFNLVVGVVLVLQSLGNAFQVPGGDLTNGVSYSYLQGQPLAEEDVAVDVKLYSHRWRRWLSPEQPRNMDNNRASQDQDQQDQDQSQDQPEGNFPGLLSAEDSQDTDNSSQIEEDTDHNYYTSKTYGPTDPISKDLWVNVDQMDKEKVKIHGILSNTHRQAARVNLSFDFPFYGHFLRDLTVATGGFIYTGDVVHRMLTATQYIAPLMANFDPSVSRNSTVIYFDNGTALVVQWDHVHLQDSYNLGSFTFQATLHSDGRIVFAYKEVSLSLSHTLSLLLPI</sequence>
<dbReference type="AlphaFoldDB" id="A0A060VMC6"/>
<reference evidence="8 9" key="1">
    <citation type="journal article" date="2014" name="Nat. Commun.">
        <title>The rainbow trout genome provides novel insights into evolution after whole-genome duplication in vertebrates.</title>
        <authorList>
            <person name="Berthelot C."/>
            <person name="Brunet F."/>
            <person name="Chalopin D."/>
            <person name="Juanchich A."/>
            <person name="Bernard M."/>
            <person name="Noel B."/>
            <person name="Bento P."/>
            <person name="Da Silva C."/>
            <person name="Labadie K."/>
            <person name="Alberti A."/>
            <person name="Aury J.M."/>
            <person name="Louis A."/>
            <person name="Dehais P."/>
            <person name="Bardou P."/>
            <person name="Montfort J."/>
            <person name="Klopp C."/>
            <person name="Cabau C."/>
            <person name="Gaspin C."/>
            <person name="Thorgaard G.H."/>
            <person name="Boussaha M."/>
            <person name="Quillet E."/>
            <person name="Guyomard R."/>
            <person name="Galiana D."/>
            <person name="Bobe J."/>
            <person name="Volff J.N."/>
            <person name="Genet C."/>
            <person name="Wincker P."/>
            <person name="Jaillon O."/>
            <person name="Roest Crollius H."/>
            <person name="Guiguen Y."/>
        </authorList>
    </citation>
    <scope>NUCLEOTIDE SEQUENCE [LARGE SCALE GENOMIC DNA]</scope>
</reference>
<evidence type="ECO:0000256" key="7">
    <source>
        <dbReference type="SAM" id="SignalP"/>
    </source>
</evidence>
<dbReference type="PANTHER" id="PTHR13055">
    <property type="entry name" value="TUMOR ENDOTHELIAL MARKER 7 RELATED"/>
    <property type="match status" value="1"/>
</dbReference>
<evidence type="ECO:0000313" key="8">
    <source>
        <dbReference type="EMBL" id="CDQ56053.1"/>
    </source>
</evidence>
<evidence type="ECO:0008006" key="10">
    <source>
        <dbReference type="Google" id="ProtNLM"/>
    </source>
</evidence>
<feature type="region of interest" description="Disordered" evidence="6">
    <location>
        <begin position="67"/>
        <end position="130"/>
    </location>
</feature>
<protein>
    <recommendedName>
        <fullName evidence="10">Plexin domain-containing protein 2</fullName>
    </recommendedName>
</protein>
<evidence type="ECO:0000313" key="9">
    <source>
        <dbReference type="Proteomes" id="UP000193380"/>
    </source>
</evidence>
<keyword evidence="4 7" id="KW-0732">Signal</keyword>
<organism evidence="8 9">
    <name type="scientific">Oncorhynchus mykiss</name>
    <name type="common">Rainbow trout</name>
    <name type="synonym">Salmo gairdneri</name>
    <dbReference type="NCBI Taxonomy" id="8022"/>
    <lineage>
        <taxon>Eukaryota</taxon>
        <taxon>Metazoa</taxon>
        <taxon>Chordata</taxon>
        <taxon>Craniata</taxon>
        <taxon>Vertebrata</taxon>
        <taxon>Euteleostomi</taxon>
        <taxon>Actinopterygii</taxon>
        <taxon>Neopterygii</taxon>
        <taxon>Teleostei</taxon>
        <taxon>Protacanthopterygii</taxon>
        <taxon>Salmoniformes</taxon>
        <taxon>Salmonidae</taxon>
        <taxon>Salmoninae</taxon>
        <taxon>Oncorhynchus</taxon>
    </lineage>
</organism>
<evidence type="ECO:0000256" key="4">
    <source>
        <dbReference type="ARBA" id="ARBA00022729"/>
    </source>
</evidence>
<accession>A0A060VMC6</accession>
<proteinExistence type="inferred from homology"/>
<keyword evidence="3" id="KW-0812">Transmembrane</keyword>